<dbReference type="InterPro" id="IPR024747">
    <property type="entry name" value="Pyridox_Oxase-rel"/>
</dbReference>
<dbReference type="Pfam" id="PF12900">
    <property type="entry name" value="Pyridox_ox_2"/>
    <property type="match status" value="1"/>
</dbReference>
<dbReference type="SUPFAM" id="SSF50475">
    <property type="entry name" value="FMN-binding split barrel"/>
    <property type="match status" value="1"/>
</dbReference>
<dbReference type="PANTHER" id="PTHR34071">
    <property type="entry name" value="5-NITROIMIDAZOLE ANTIBIOTICS RESISTANCE PROTEIN, NIMA-FAMILY-RELATED PROTEIN-RELATED"/>
    <property type="match status" value="1"/>
</dbReference>
<protein>
    <recommendedName>
        <fullName evidence="3">Flavin-nucleotide-binding protein</fullName>
    </recommendedName>
</protein>
<keyword evidence="2" id="KW-1185">Reference proteome</keyword>
<name>A0AA40ENB8_9PEZI</name>
<evidence type="ECO:0000313" key="2">
    <source>
        <dbReference type="Proteomes" id="UP001172159"/>
    </source>
</evidence>
<reference evidence="1" key="1">
    <citation type="submission" date="2023-06" db="EMBL/GenBank/DDBJ databases">
        <title>Genome-scale phylogeny and comparative genomics of the fungal order Sordariales.</title>
        <authorList>
            <consortium name="Lawrence Berkeley National Laboratory"/>
            <person name="Hensen N."/>
            <person name="Bonometti L."/>
            <person name="Westerberg I."/>
            <person name="Brannstrom I.O."/>
            <person name="Guillou S."/>
            <person name="Cros-Aarteil S."/>
            <person name="Calhoun S."/>
            <person name="Haridas S."/>
            <person name="Kuo A."/>
            <person name="Mondo S."/>
            <person name="Pangilinan J."/>
            <person name="Riley R."/>
            <person name="Labutti K."/>
            <person name="Andreopoulos B."/>
            <person name="Lipzen A."/>
            <person name="Chen C."/>
            <person name="Yanf M."/>
            <person name="Daum C."/>
            <person name="Ng V."/>
            <person name="Clum A."/>
            <person name="Steindorff A."/>
            <person name="Ohm R."/>
            <person name="Martin F."/>
            <person name="Silar P."/>
            <person name="Natvig D."/>
            <person name="Lalanne C."/>
            <person name="Gautier V."/>
            <person name="Ament-Velasquez S.L."/>
            <person name="Kruys A."/>
            <person name="Hutchinson M.I."/>
            <person name="Powell A.J."/>
            <person name="Barry K."/>
            <person name="Miller A.N."/>
            <person name="Grigoriev I.V."/>
            <person name="Debuchy R."/>
            <person name="Gladieux P."/>
            <person name="Thoren M.H."/>
            <person name="Johannesson H."/>
        </authorList>
    </citation>
    <scope>NUCLEOTIDE SEQUENCE</scope>
    <source>
        <strain evidence="1">CBS 540.89</strain>
    </source>
</reference>
<dbReference type="AlphaFoldDB" id="A0AA40ENB8"/>
<comment type="caution">
    <text evidence="1">The sequence shown here is derived from an EMBL/GenBank/DDBJ whole genome shotgun (WGS) entry which is preliminary data.</text>
</comment>
<dbReference type="InterPro" id="IPR012349">
    <property type="entry name" value="Split_barrel_FMN-bd"/>
</dbReference>
<dbReference type="Proteomes" id="UP001172159">
    <property type="component" value="Unassembled WGS sequence"/>
</dbReference>
<evidence type="ECO:0000313" key="1">
    <source>
        <dbReference type="EMBL" id="KAK0742488.1"/>
    </source>
</evidence>
<gene>
    <name evidence="1" type="ORF">B0T21DRAFT_283181</name>
</gene>
<evidence type="ECO:0008006" key="3">
    <source>
        <dbReference type="Google" id="ProtNLM"/>
    </source>
</evidence>
<dbReference type="Gene3D" id="2.30.110.10">
    <property type="entry name" value="Electron Transport, Fmn-binding Protein, Chain A"/>
    <property type="match status" value="1"/>
</dbReference>
<dbReference type="PANTHER" id="PTHR34071:SF2">
    <property type="entry name" value="FLAVIN-NUCLEOTIDE-BINDING PROTEIN"/>
    <property type="match status" value="1"/>
</dbReference>
<sequence length="268" mass="29548">MPRQDLEYPKEAHNTVKRYNHLASYTLRTIHTIINTTPLLHISFNTTPSSPFPSTIPMIGQMGSFSHPSSSLSDVLDLYIHGYISARLTNLTRSSPGLPVTISASTVDGLLLSLTPFSHGYNYRSAVLFGHATVVTDPAEKLYAMELITNKVVPNRWSESRSPPTPGEMAATAVMKVKIDTGSAKVRTGPPKDDKVDLDSDEVRERVWVGTVPVYTVIGEPVAAEYNLVKEVPNTLAEWRKEANQDAKEYAELAAVKDLAPKKKKEDD</sequence>
<organism evidence="1 2">
    <name type="scientific">Apiosordaria backusii</name>
    <dbReference type="NCBI Taxonomy" id="314023"/>
    <lineage>
        <taxon>Eukaryota</taxon>
        <taxon>Fungi</taxon>
        <taxon>Dikarya</taxon>
        <taxon>Ascomycota</taxon>
        <taxon>Pezizomycotina</taxon>
        <taxon>Sordariomycetes</taxon>
        <taxon>Sordariomycetidae</taxon>
        <taxon>Sordariales</taxon>
        <taxon>Lasiosphaeriaceae</taxon>
        <taxon>Apiosordaria</taxon>
    </lineage>
</organism>
<dbReference type="EMBL" id="JAUKTV010000003">
    <property type="protein sequence ID" value="KAK0742488.1"/>
    <property type="molecule type" value="Genomic_DNA"/>
</dbReference>
<accession>A0AA40ENB8</accession>
<proteinExistence type="predicted"/>